<evidence type="ECO:0000256" key="6">
    <source>
        <dbReference type="ARBA" id="ARBA00022989"/>
    </source>
</evidence>
<proteinExistence type="inferred from homology"/>
<dbReference type="InterPro" id="IPR050391">
    <property type="entry name" value="Mito_Metabolite_Transporter"/>
</dbReference>
<dbReference type="Pfam" id="PF00153">
    <property type="entry name" value="Mito_carr"/>
    <property type="match status" value="1"/>
</dbReference>
<accession>A0AAV1DJC3</accession>
<protein>
    <submittedName>
        <fullName evidence="11">OLC1v1007478C1</fullName>
    </submittedName>
</protein>
<dbReference type="EMBL" id="OX459122">
    <property type="protein sequence ID" value="CAI9107980.1"/>
    <property type="molecule type" value="Genomic_DNA"/>
</dbReference>
<dbReference type="Gene3D" id="1.50.40.10">
    <property type="entry name" value="Mitochondrial carrier domain"/>
    <property type="match status" value="1"/>
</dbReference>
<organism evidence="11 12">
    <name type="scientific">Oldenlandia corymbosa var. corymbosa</name>
    <dbReference type="NCBI Taxonomy" id="529605"/>
    <lineage>
        <taxon>Eukaryota</taxon>
        <taxon>Viridiplantae</taxon>
        <taxon>Streptophyta</taxon>
        <taxon>Embryophyta</taxon>
        <taxon>Tracheophyta</taxon>
        <taxon>Spermatophyta</taxon>
        <taxon>Magnoliopsida</taxon>
        <taxon>eudicotyledons</taxon>
        <taxon>Gunneridae</taxon>
        <taxon>Pentapetalae</taxon>
        <taxon>asterids</taxon>
        <taxon>lamiids</taxon>
        <taxon>Gentianales</taxon>
        <taxon>Rubiaceae</taxon>
        <taxon>Rubioideae</taxon>
        <taxon>Spermacoceae</taxon>
        <taxon>Hedyotis-Oldenlandia complex</taxon>
        <taxon>Oldenlandia</taxon>
    </lineage>
</organism>
<feature type="repeat" description="Solcar" evidence="8">
    <location>
        <begin position="122"/>
        <end position="210"/>
    </location>
</feature>
<evidence type="ECO:0000256" key="10">
    <source>
        <dbReference type="SAM" id="MobiDB-lite"/>
    </source>
</evidence>
<keyword evidence="12" id="KW-1185">Reference proteome</keyword>
<keyword evidence="6" id="KW-1133">Transmembrane helix</keyword>
<comment type="similarity">
    <text evidence="2 9">Belongs to the mitochondrial carrier (TC 2.A.29) family.</text>
</comment>
<evidence type="ECO:0000256" key="9">
    <source>
        <dbReference type="RuleBase" id="RU000488"/>
    </source>
</evidence>
<evidence type="ECO:0000256" key="5">
    <source>
        <dbReference type="ARBA" id="ARBA00022737"/>
    </source>
</evidence>
<sequence length="287" mass="31625">MEESPPSYTPAGSRGKNPDGFYGGNTNTIWPNVKPFVNGFLAGQLSGLQIVGAHWFRKKTLDFNRKFINPGQHAQVIKASFTTVQKRMPAYLLLQATYTTAQFGSFDFLTKKVKAANGGIPLSLYQEAHLGMISGGIASLISYPLCVVHLASQLLEPNPPKLRSLLLAQYRRARRTGGPLVLWKNSMPYVMKNMGFNMGLFPSYHRSYSYLRDSVGLGNIAATFGAGIISCFIGTACCSLGRYSTYAIRAGGRRLGLFRDFVSYTPLTLVMWLNMEAIRGVEELQGL</sequence>
<keyword evidence="3 9" id="KW-0813">Transport</keyword>
<reference evidence="11" key="1">
    <citation type="submission" date="2023-03" db="EMBL/GenBank/DDBJ databases">
        <authorList>
            <person name="Julca I."/>
        </authorList>
    </citation>
    <scope>NUCLEOTIDE SEQUENCE</scope>
</reference>
<evidence type="ECO:0000256" key="2">
    <source>
        <dbReference type="ARBA" id="ARBA00006375"/>
    </source>
</evidence>
<name>A0AAV1DJC3_OLDCO</name>
<evidence type="ECO:0000313" key="12">
    <source>
        <dbReference type="Proteomes" id="UP001161247"/>
    </source>
</evidence>
<keyword evidence="7 8" id="KW-0472">Membrane</keyword>
<gene>
    <name evidence="11" type="ORF">OLC1_LOCUS16162</name>
</gene>
<keyword evidence="4 8" id="KW-0812">Transmembrane</keyword>
<evidence type="ECO:0000313" key="11">
    <source>
        <dbReference type="EMBL" id="CAI9107980.1"/>
    </source>
</evidence>
<dbReference type="InterPro" id="IPR023395">
    <property type="entry name" value="MCP_dom_sf"/>
</dbReference>
<comment type="subcellular location">
    <subcellularLocation>
        <location evidence="1">Membrane</location>
        <topology evidence="1">Multi-pass membrane protein</topology>
    </subcellularLocation>
</comment>
<dbReference type="PROSITE" id="PS50920">
    <property type="entry name" value="SOLCAR"/>
    <property type="match status" value="1"/>
</dbReference>
<evidence type="ECO:0000256" key="7">
    <source>
        <dbReference type="ARBA" id="ARBA00023136"/>
    </source>
</evidence>
<evidence type="ECO:0000256" key="8">
    <source>
        <dbReference type="PROSITE-ProRule" id="PRU00282"/>
    </source>
</evidence>
<evidence type="ECO:0000256" key="1">
    <source>
        <dbReference type="ARBA" id="ARBA00004141"/>
    </source>
</evidence>
<feature type="region of interest" description="Disordered" evidence="10">
    <location>
        <begin position="1"/>
        <end position="20"/>
    </location>
</feature>
<dbReference type="AlphaFoldDB" id="A0AAV1DJC3"/>
<dbReference type="PANTHER" id="PTHR45618">
    <property type="entry name" value="MITOCHONDRIAL DICARBOXYLATE CARRIER-RELATED"/>
    <property type="match status" value="1"/>
</dbReference>
<dbReference type="SUPFAM" id="SSF103506">
    <property type="entry name" value="Mitochondrial carrier"/>
    <property type="match status" value="1"/>
</dbReference>
<dbReference type="Proteomes" id="UP001161247">
    <property type="component" value="Chromosome 5"/>
</dbReference>
<evidence type="ECO:0000256" key="3">
    <source>
        <dbReference type="ARBA" id="ARBA00022448"/>
    </source>
</evidence>
<keyword evidence="5" id="KW-0677">Repeat</keyword>
<evidence type="ECO:0000256" key="4">
    <source>
        <dbReference type="ARBA" id="ARBA00022692"/>
    </source>
</evidence>
<dbReference type="GO" id="GO:0016020">
    <property type="term" value="C:membrane"/>
    <property type="evidence" value="ECO:0007669"/>
    <property type="project" value="UniProtKB-SubCell"/>
</dbReference>
<dbReference type="InterPro" id="IPR018108">
    <property type="entry name" value="MCP_transmembrane"/>
</dbReference>